<dbReference type="PROSITE" id="PS51257">
    <property type="entry name" value="PROKAR_LIPOPROTEIN"/>
    <property type="match status" value="1"/>
</dbReference>
<dbReference type="AlphaFoldDB" id="A0A5C3MUK7"/>
<evidence type="ECO:0000256" key="1">
    <source>
        <dbReference type="SAM" id="MobiDB-lite"/>
    </source>
</evidence>
<feature type="transmembrane region" description="Helical" evidence="2">
    <location>
        <begin position="23"/>
        <end position="41"/>
    </location>
</feature>
<keyword evidence="2" id="KW-0812">Transmembrane</keyword>
<organism evidence="3 4">
    <name type="scientific">Heliocybe sulcata</name>
    <dbReference type="NCBI Taxonomy" id="5364"/>
    <lineage>
        <taxon>Eukaryota</taxon>
        <taxon>Fungi</taxon>
        <taxon>Dikarya</taxon>
        <taxon>Basidiomycota</taxon>
        <taxon>Agaricomycotina</taxon>
        <taxon>Agaricomycetes</taxon>
        <taxon>Gloeophyllales</taxon>
        <taxon>Gloeophyllaceae</taxon>
        <taxon>Heliocybe</taxon>
    </lineage>
</organism>
<reference evidence="3 4" key="1">
    <citation type="journal article" date="2019" name="Nat. Ecol. Evol.">
        <title>Megaphylogeny resolves global patterns of mushroom evolution.</title>
        <authorList>
            <person name="Varga T."/>
            <person name="Krizsan K."/>
            <person name="Foldi C."/>
            <person name="Dima B."/>
            <person name="Sanchez-Garcia M."/>
            <person name="Sanchez-Ramirez S."/>
            <person name="Szollosi G.J."/>
            <person name="Szarkandi J.G."/>
            <person name="Papp V."/>
            <person name="Albert L."/>
            <person name="Andreopoulos W."/>
            <person name="Angelini C."/>
            <person name="Antonin V."/>
            <person name="Barry K.W."/>
            <person name="Bougher N.L."/>
            <person name="Buchanan P."/>
            <person name="Buyck B."/>
            <person name="Bense V."/>
            <person name="Catcheside P."/>
            <person name="Chovatia M."/>
            <person name="Cooper J."/>
            <person name="Damon W."/>
            <person name="Desjardin D."/>
            <person name="Finy P."/>
            <person name="Geml J."/>
            <person name="Haridas S."/>
            <person name="Hughes K."/>
            <person name="Justo A."/>
            <person name="Karasinski D."/>
            <person name="Kautmanova I."/>
            <person name="Kiss B."/>
            <person name="Kocsube S."/>
            <person name="Kotiranta H."/>
            <person name="LaButti K.M."/>
            <person name="Lechner B.E."/>
            <person name="Liimatainen K."/>
            <person name="Lipzen A."/>
            <person name="Lukacs Z."/>
            <person name="Mihaltcheva S."/>
            <person name="Morgado L.N."/>
            <person name="Niskanen T."/>
            <person name="Noordeloos M.E."/>
            <person name="Ohm R.A."/>
            <person name="Ortiz-Santana B."/>
            <person name="Ovrebo C."/>
            <person name="Racz N."/>
            <person name="Riley R."/>
            <person name="Savchenko A."/>
            <person name="Shiryaev A."/>
            <person name="Soop K."/>
            <person name="Spirin V."/>
            <person name="Szebenyi C."/>
            <person name="Tomsovsky M."/>
            <person name="Tulloss R.E."/>
            <person name="Uehling J."/>
            <person name="Grigoriev I.V."/>
            <person name="Vagvolgyi C."/>
            <person name="Papp T."/>
            <person name="Martin F.M."/>
            <person name="Miettinen O."/>
            <person name="Hibbett D.S."/>
            <person name="Nagy L.G."/>
        </authorList>
    </citation>
    <scope>NUCLEOTIDE SEQUENCE [LARGE SCALE GENOMIC DNA]</scope>
    <source>
        <strain evidence="3 4">OMC1185</strain>
    </source>
</reference>
<evidence type="ECO:0000256" key="2">
    <source>
        <dbReference type="SAM" id="Phobius"/>
    </source>
</evidence>
<keyword evidence="2" id="KW-1133">Transmembrane helix</keyword>
<feature type="region of interest" description="Disordered" evidence="1">
    <location>
        <begin position="1"/>
        <end position="22"/>
    </location>
</feature>
<accession>A0A5C3MUK7</accession>
<dbReference type="EMBL" id="ML213517">
    <property type="protein sequence ID" value="TFK49169.1"/>
    <property type="molecule type" value="Genomic_DNA"/>
</dbReference>
<sequence>MSNTGTRGQSFGGRTAGGGSKTLWGGIVVVSAGCLGFWYSLGAHHESKQADPVNGGRVPTWEYRIQQAQAPADSAENPATLRTPQGDENEKERKSQ</sequence>
<dbReference type="Proteomes" id="UP000305948">
    <property type="component" value="Unassembled WGS sequence"/>
</dbReference>
<name>A0A5C3MUK7_9AGAM</name>
<keyword evidence="2" id="KW-0472">Membrane</keyword>
<gene>
    <name evidence="3" type="ORF">OE88DRAFT_1737365</name>
</gene>
<feature type="region of interest" description="Disordered" evidence="1">
    <location>
        <begin position="45"/>
        <end position="96"/>
    </location>
</feature>
<dbReference type="OrthoDB" id="2850836at2759"/>
<protein>
    <submittedName>
        <fullName evidence="3">Uncharacterized protein</fullName>
    </submittedName>
</protein>
<keyword evidence="4" id="KW-1185">Reference proteome</keyword>
<evidence type="ECO:0000313" key="4">
    <source>
        <dbReference type="Proteomes" id="UP000305948"/>
    </source>
</evidence>
<proteinExistence type="predicted"/>
<evidence type="ECO:0000313" key="3">
    <source>
        <dbReference type="EMBL" id="TFK49169.1"/>
    </source>
</evidence>
<feature type="compositionally biased region" description="Gly residues" evidence="1">
    <location>
        <begin position="10"/>
        <end position="20"/>
    </location>
</feature>